<feature type="domain" description="Agglutinin" evidence="1">
    <location>
        <begin position="4"/>
        <end position="150"/>
    </location>
</feature>
<dbReference type="SMART" id="SM00791">
    <property type="entry name" value="Agglutinin"/>
    <property type="match status" value="2"/>
</dbReference>
<comment type="caution">
    <text evidence="2">The sequence shown here is derived from an EMBL/GenBank/DDBJ whole genome shotgun (WGS) entry which is preliminary data.</text>
</comment>
<accession>A0A2P6RDE4</accession>
<sequence>MALVTLPVSMTLRPFGNKLLQYVHEDVEAHGLLIADGDDVMSPLSKLEVLQARSGNGRVHIRCSYNNKFLAVRREGDSVVAAVAEEPVEDESAWSCTMFLPANIPGYSNNNIQLLHVQLGRNLFIDRQNPVLAVSSEVAANPQHATHMIFGFVDLAPLFMMPRHVAFKGDNGDYLRFMSINNQPFLQFSSGVDKWHPSVLHEVSNDATDYGNFRIRCNASNVNDGFWRRNRDSDAEWIHADSVLLPHNSPLSHRWGDTHFTAVKVAENNEGIIVAFRSTNNNYLMRRSASNVQNVLSAHAASIIPEARLVVEELVRSRLIYNVNFNLLDSRIYAGNPEIATGQDFENKTSLPQTMELTFTYTQIRTSTWNATVSTTAGVSTTFRTGIPFIAAGEITTSLEVTASYDWGRSYEDIETREDKITVTVPPMTHVTVSRIETRGSCDVPFSYTQQDTLYNWETSVYQKHDGLYRGVNSFNIHYQAREESLPSRATQETKTYPIFPHTSRLLSSVPAG</sequence>
<protein>
    <submittedName>
        <fullName evidence="2">Putative clostridium epsilon toxin ETX/ mosquitocidal toxin MTX2, Agglutinin</fullName>
    </submittedName>
</protein>
<dbReference type="Gramene" id="PRQ44452">
    <property type="protein sequence ID" value="PRQ44452"/>
    <property type="gene ID" value="RchiOBHm_Chr3g0479441"/>
</dbReference>
<dbReference type="Proteomes" id="UP000238479">
    <property type="component" value="Chromosome 3"/>
</dbReference>
<dbReference type="CDD" id="cd20216">
    <property type="entry name" value="PFM_HFR-2-like"/>
    <property type="match status" value="1"/>
</dbReference>
<dbReference type="OrthoDB" id="4948898at2759"/>
<dbReference type="Gene3D" id="2.80.10.50">
    <property type="match status" value="2"/>
</dbReference>
<dbReference type="PANTHER" id="PTHR39244">
    <property type="entry name" value="NATTERIN-4"/>
    <property type="match status" value="1"/>
</dbReference>
<gene>
    <name evidence="2" type="ORF">RchiOBHm_Chr3g0479441</name>
</gene>
<feature type="domain" description="Agglutinin" evidence="1">
    <location>
        <begin position="159"/>
        <end position="313"/>
    </location>
</feature>
<dbReference type="EMBL" id="PDCK01000041">
    <property type="protein sequence ID" value="PRQ44452.1"/>
    <property type="molecule type" value="Genomic_DNA"/>
</dbReference>
<dbReference type="InterPro" id="IPR004991">
    <property type="entry name" value="Aerolysin-like"/>
</dbReference>
<dbReference type="InterPro" id="IPR036242">
    <property type="entry name" value="Agglutinin_dom_sf"/>
</dbReference>
<evidence type="ECO:0000313" key="2">
    <source>
        <dbReference type="EMBL" id="PRQ44452.1"/>
    </source>
</evidence>
<dbReference type="Pfam" id="PF03318">
    <property type="entry name" value="ETX_MTX2"/>
    <property type="match status" value="1"/>
</dbReference>
<reference evidence="2 3" key="1">
    <citation type="journal article" date="2018" name="Nat. Genet.">
        <title>The Rosa genome provides new insights in the design of modern roses.</title>
        <authorList>
            <person name="Bendahmane M."/>
        </authorList>
    </citation>
    <scope>NUCLEOTIDE SEQUENCE [LARGE SCALE GENOMIC DNA]</scope>
    <source>
        <strain evidence="3">cv. Old Blush</strain>
    </source>
</reference>
<keyword evidence="3" id="KW-1185">Reference proteome</keyword>
<dbReference type="Pfam" id="PF07468">
    <property type="entry name" value="Agglutinin"/>
    <property type="match status" value="2"/>
</dbReference>
<dbReference type="AlphaFoldDB" id="A0A2P6RDE4"/>
<dbReference type="InterPro" id="IPR008998">
    <property type="entry name" value="Agglutinin"/>
</dbReference>
<organism evidence="2 3">
    <name type="scientific">Rosa chinensis</name>
    <name type="common">China rose</name>
    <dbReference type="NCBI Taxonomy" id="74649"/>
    <lineage>
        <taxon>Eukaryota</taxon>
        <taxon>Viridiplantae</taxon>
        <taxon>Streptophyta</taxon>
        <taxon>Embryophyta</taxon>
        <taxon>Tracheophyta</taxon>
        <taxon>Spermatophyta</taxon>
        <taxon>Magnoliopsida</taxon>
        <taxon>eudicotyledons</taxon>
        <taxon>Gunneridae</taxon>
        <taxon>Pentapetalae</taxon>
        <taxon>rosids</taxon>
        <taxon>fabids</taxon>
        <taxon>Rosales</taxon>
        <taxon>Rosaceae</taxon>
        <taxon>Rosoideae</taxon>
        <taxon>Rosoideae incertae sedis</taxon>
        <taxon>Rosa</taxon>
    </lineage>
</organism>
<dbReference type="SUPFAM" id="SSF50382">
    <property type="entry name" value="Agglutinin"/>
    <property type="match status" value="2"/>
</dbReference>
<dbReference type="InterPro" id="IPR053237">
    <property type="entry name" value="Natterin_C"/>
</dbReference>
<proteinExistence type="predicted"/>
<dbReference type="PANTHER" id="PTHR39244:SF5">
    <property type="entry name" value="NATTERIN-3-LIKE"/>
    <property type="match status" value="1"/>
</dbReference>
<dbReference type="SUPFAM" id="SSF56973">
    <property type="entry name" value="Aerolisin/ETX pore-forming domain"/>
    <property type="match status" value="1"/>
</dbReference>
<evidence type="ECO:0000259" key="1">
    <source>
        <dbReference type="SMART" id="SM00791"/>
    </source>
</evidence>
<dbReference type="STRING" id="74649.A0A2P6RDE4"/>
<evidence type="ECO:0000313" key="3">
    <source>
        <dbReference type="Proteomes" id="UP000238479"/>
    </source>
</evidence>
<dbReference type="Gene3D" id="2.170.15.10">
    <property type="entry name" value="Proaerolysin, chain A, domain 3"/>
    <property type="match status" value="1"/>
</dbReference>
<name>A0A2P6RDE4_ROSCH</name>